<organism evidence="5">
    <name type="scientific">Singulisphaera sp. Ch08</name>
    <dbReference type="NCBI Taxonomy" id="3120278"/>
    <lineage>
        <taxon>Bacteria</taxon>
        <taxon>Pseudomonadati</taxon>
        <taxon>Planctomycetota</taxon>
        <taxon>Planctomycetia</taxon>
        <taxon>Isosphaerales</taxon>
        <taxon>Isosphaeraceae</taxon>
        <taxon>Singulisphaera</taxon>
    </lineage>
</organism>
<evidence type="ECO:0000256" key="4">
    <source>
        <dbReference type="ARBA" id="ARBA00023163"/>
    </source>
</evidence>
<dbReference type="SUPFAM" id="SSF46785">
    <property type="entry name" value="Winged helix' DNA-binding domain"/>
    <property type="match status" value="1"/>
</dbReference>
<dbReference type="EMBL" id="CP155447">
    <property type="protein sequence ID" value="XBH05074.1"/>
    <property type="molecule type" value="Genomic_DNA"/>
</dbReference>
<dbReference type="GO" id="GO:0003677">
    <property type="term" value="F:DNA binding"/>
    <property type="evidence" value="ECO:0007669"/>
    <property type="project" value="UniProtKB-KW"/>
</dbReference>
<dbReference type="AlphaFoldDB" id="A0AAU7CI66"/>
<evidence type="ECO:0000313" key="5">
    <source>
        <dbReference type="EMBL" id="XBH05074.1"/>
    </source>
</evidence>
<evidence type="ECO:0000256" key="3">
    <source>
        <dbReference type="ARBA" id="ARBA00023125"/>
    </source>
</evidence>
<reference evidence="5" key="1">
    <citation type="submission" date="2024-05" db="EMBL/GenBank/DDBJ databases">
        <title>Planctomycetes of the genus Singulisphaera possess chitinolytic capabilities.</title>
        <authorList>
            <person name="Ivanova A."/>
        </authorList>
    </citation>
    <scope>NUCLEOTIDE SEQUENCE</scope>
    <source>
        <strain evidence="5">Ch08T</strain>
    </source>
</reference>
<dbReference type="GO" id="GO:0045892">
    <property type="term" value="P:negative regulation of DNA-templated transcription"/>
    <property type="evidence" value="ECO:0007669"/>
    <property type="project" value="InterPro"/>
</dbReference>
<dbReference type="Gene3D" id="1.10.4040.10">
    <property type="entry name" value="Penicillinase repressor domain"/>
    <property type="match status" value="1"/>
</dbReference>
<gene>
    <name evidence="5" type="ORF">V5E97_03375</name>
</gene>
<accession>A0AAU7CI66</accession>
<dbReference type="RefSeq" id="WP_406697871.1">
    <property type="nucleotide sequence ID" value="NZ_CP155447.1"/>
</dbReference>
<proteinExistence type="inferred from homology"/>
<sequence>MARPPSAHPTDAELEILKILWDVGPAELGPIVTSLNLGRAVATTTVATTLKIMMQKGWVERRQGERGYLWAALVTQKDATSGLLRKLLDRAFDGSAGRLVARLVEDGALSERDREEIRRLLDADAAPKTDRGRRP</sequence>
<dbReference type="InterPro" id="IPR005650">
    <property type="entry name" value="BlaI_family"/>
</dbReference>
<keyword evidence="2" id="KW-0805">Transcription regulation</keyword>
<comment type="similarity">
    <text evidence="1">Belongs to the BlaI transcriptional regulatory family.</text>
</comment>
<dbReference type="Gene3D" id="1.10.10.10">
    <property type="entry name" value="Winged helix-like DNA-binding domain superfamily/Winged helix DNA-binding domain"/>
    <property type="match status" value="1"/>
</dbReference>
<name>A0AAU7CI66_9BACT</name>
<dbReference type="Pfam" id="PF03965">
    <property type="entry name" value="Penicillinase_R"/>
    <property type="match status" value="1"/>
</dbReference>
<keyword evidence="3" id="KW-0238">DNA-binding</keyword>
<dbReference type="PIRSF" id="PIRSF019455">
    <property type="entry name" value="CopR_AtkY"/>
    <property type="match status" value="1"/>
</dbReference>
<keyword evidence="4" id="KW-0804">Transcription</keyword>
<dbReference type="InterPro" id="IPR036388">
    <property type="entry name" value="WH-like_DNA-bd_sf"/>
</dbReference>
<evidence type="ECO:0000256" key="1">
    <source>
        <dbReference type="ARBA" id="ARBA00011046"/>
    </source>
</evidence>
<evidence type="ECO:0000256" key="2">
    <source>
        <dbReference type="ARBA" id="ARBA00023015"/>
    </source>
</evidence>
<protein>
    <submittedName>
        <fullName evidence="5">BlaI/MecI/CopY family transcriptional regulator</fullName>
    </submittedName>
</protein>
<dbReference type="InterPro" id="IPR036390">
    <property type="entry name" value="WH_DNA-bd_sf"/>
</dbReference>